<dbReference type="AlphaFoldDB" id="A0A6P2C7I9"/>
<evidence type="ECO:0000256" key="3">
    <source>
        <dbReference type="ARBA" id="ARBA00022692"/>
    </source>
</evidence>
<feature type="transmembrane region" description="Helical" evidence="7">
    <location>
        <begin position="246"/>
        <end position="264"/>
    </location>
</feature>
<evidence type="ECO:0000256" key="2">
    <source>
        <dbReference type="ARBA" id="ARBA00022475"/>
    </source>
</evidence>
<reference evidence="8 9" key="1">
    <citation type="submission" date="2018-11" db="EMBL/GenBank/DDBJ databases">
        <title>Trebonia kvetii gen.nov., sp.nov., a novel acidophilic actinobacterium, and proposal of the new actinobacterial family Treboniaceae fam. nov.</title>
        <authorList>
            <person name="Rapoport D."/>
            <person name="Sagova-Mareckova M."/>
            <person name="Sedlacek I."/>
            <person name="Provaznik J."/>
            <person name="Kralova S."/>
            <person name="Pavlinic D."/>
            <person name="Benes V."/>
            <person name="Kopecky J."/>
        </authorList>
    </citation>
    <scope>NUCLEOTIDE SEQUENCE [LARGE SCALE GENOMIC DNA]</scope>
    <source>
        <strain evidence="8 9">15Tr583</strain>
    </source>
</reference>
<name>A0A6P2C7I9_9ACTN</name>
<protein>
    <submittedName>
        <fullName evidence="8">YihY/virulence factor BrkB family protein</fullName>
    </submittedName>
</protein>
<feature type="transmembrane region" description="Helical" evidence="7">
    <location>
        <begin position="216"/>
        <end position="237"/>
    </location>
</feature>
<evidence type="ECO:0000313" key="8">
    <source>
        <dbReference type="EMBL" id="TVZ06977.1"/>
    </source>
</evidence>
<dbReference type="InterPro" id="IPR017039">
    <property type="entry name" value="Virul_fac_BrkB"/>
</dbReference>
<keyword evidence="2" id="KW-1003">Cell membrane</keyword>
<keyword evidence="5 7" id="KW-0472">Membrane</keyword>
<proteinExistence type="predicted"/>
<keyword evidence="4 7" id="KW-1133">Transmembrane helix</keyword>
<evidence type="ECO:0000256" key="6">
    <source>
        <dbReference type="SAM" id="MobiDB-lite"/>
    </source>
</evidence>
<dbReference type="Pfam" id="PF03631">
    <property type="entry name" value="Virul_fac_BrkB"/>
    <property type="match status" value="1"/>
</dbReference>
<accession>A0A6P2C7I9</accession>
<comment type="subcellular location">
    <subcellularLocation>
        <location evidence="1">Cell membrane</location>
        <topology evidence="1">Multi-pass membrane protein</topology>
    </subcellularLocation>
</comment>
<feature type="region of interest" description="Disordered" evidence="6">
    <location>
        <begin position="312"/>
        <end position="343"/>
    </location>
</feature>
<organism evidence="8 9">
    <name type="scientific">Trebonia kvetii</name>
    <dbReference type="NCBI Taxonomy" id="2480626"/>
    <lineage>
        <taxon>Bacteria</taxon>
        <taxon>Bacillati</taxon>
        <taxon>Actinomycetota</taxon>
        <taxon>Actinomycetes</taxon>
        <taxon>Streptosporangiales</taxon>
        <taxon>Treboniaceae</taxon>
        <taxon>Trebonia</taxon>
    </lineage>
</organism>
<dbReference type="EMBL" id="RPFW01000001">
    <property type="protein sequence ID" value="TVZ06977.1"/>
    <property type="molecule type" value="Genomic_DNA"/>
</dbReference>
<evidence type="ECO:0000256" key="1">
    <source>
        <dbReference type="ARBA" id="ARBA00004651"/>
    </source>
</evidence>
<gene>
    <name evidence="8" type="ORF">EAS64_06535</name>
</gene>
<feature type="transmembrane region" description="Helical" evidence="7">
    <location>
        <begin position="46"/>
        <end position="68"/>
    </location>
</feature>
<evidence type="ECO:0000256" key="7">
    <source>
        <dbReference type="SAM" id="Phobius"/>
    </source>
</evidence>
<sequence>MAAVNPAERVIRSIDRTQQRFRPTAFVFGVTKKFGDDNGGVLVANLTYTAFVTIFPLLLVLVTILGLVAAGSPGFRQGVVDAVAHQVPLIGKELTGNVHQLKKSSLIGLIIGLATLIWGTTGLAQAGLFTMEQVWNLPGPARPGFLPRVARSLLFLVLLGLVVAATTLLAGLSTFGHNALGWVILAEAADVTVNAGMCFIGFRILTPRGVPWRDLLPGAVAAGICWTVLQVLGAYLVHHFLHSDSVYGIFATVLGLVAWLYLAARITVYCAEINVVLARRLWPRSIVQPPLTEADRASLALQALQNQRREEQRVTVTFVDRQPDEPASPGTPRTPDEISPPAP</sequence>
<dbReference type="OrthoDB" id="3349406at2"/>
<dbReference type="GO" id="GO:0005886">
    <property type="term" value="C:plasma membrane"/>
    <property type="evidence" value="ECO:0007669"/>
    <property type="project" value="UniProtKB-SubCell"/>
</dbReference>
<dbReference type="PANTHER" id="PTHR30213">
    <property type="entry name" value="INNER MEMBRANE PROTEIN YHJD"/>
    <property type="match status" value="1"/>
</dbReference>
<keyword evidence="3 7" id="KW-0812">Transmembrane</keyword>
<keyword evidence="9" id="KW-1185">Reference proteome</keyword>
<evidence type="ECO:0000256" key="4">
    <source>
        <dbReference type="ARBA" id="ARBA00022989"/>
    </source>
</evidence>
<feature type="transmembrane region" description="Helical" evidence="7">
    <location>
        <begin position="106"/>
        <end position="129"/>
    </location>
</feature>
<evidence type="ECO:0000313" key="9">
    <source>
        <dbReference type="Proteomes" id="UP000460272"/>
    </source>
</evidence>
<evidence type="ECO:0000256" key="5">
    <source>
        <dbReference type="ARBA" id="ARBA00023136"/>
    </source>
</evidence>
<feature type="transmembrane region" description="Helical" evidence="7">
    <location>
        <begin position="149"/>
        <end position="172"/>
    </location>
</feature>
<comment type="caution">
    <text evidence="8">The sequence shown here is derived from an EMBL/GenBank/DDBJ whole genome shotgun (WGS) entry which is preliminary data.</text>
</comment>
<dbReference type="Proteomes" id="UP000460272">
    <property type="component" value="Unassembled WGS sequence"/>
</dbReference>
<feature type="transmembrane region" description="Helical" evidence="7">
    <location>
        <begin position="179"/>
        <end position="204"/>
    </location>
</feature>
<dbReference type="PANTHER" id="PTHR30213:SF0">
    <property type="entry name" value="UPF0761 MEMBRANE PROTEIN YIHY"/>
    <property type="match status" value="1"/>
</dbReference>